<dbReference type="CDD" id="cd14498">
    <property type="entry name" value="DSP"/>
    <property type="match status" value="1"/>
</dbReference>
<dbReference type="PANTHER" id="PTHR46588">
    <property type="entry name" value="SERINE/THREONINE/TYROSINE-INTERACTING PROTEIN"/>
    <property type="match status" value="1"/>
</dbReference>
<dbReference type="InterPro" id="IPR029021">
    <property type="entry name" value="Prot-tyrosine_phosphatase-like"/>
</dbReference>
<gene>
    <name evidence="3" type="ORF">B0T11DRAFT_269723</name>
</gene>
<dbReference type="GO" id="GO:0005737">
    <property type="term" value="C:cytoplasm"/>
    <property type="evidence" value="ECO:0007669"/>
    <property type="project" value="TreeGrafter"/>
</dbReference>
<dbReference type="PANTHER" id="PTHR46588:SF1">
    <property type="entry name" value="SERINE_THREONINE_TYROSINE-INTERACTING PROTEIN"/>
    <property type="match status" value="1"/>
</dbReference>
<dbReference type="InterPro" id="IPR052449">
    <property type="entry name" value="STYX-Interacting_Phosphatase"/>
</dbReference>
<sequence>MESRGIVSATNTSPYVSTPPSEPTIISPYRSERELSILGHVENASAMDLTPEQYDLITSNRKPHVAEASEHGWDYSQRRRAHAILDWLYLGPFTVLRDEKFLKEAGITKIIPVRYTPDPSARTIFNNIGANAVTRSLGITVDPIDIQSDLAFPGVFNEAIKKINDGVLAHAASHPFRQTTSDGLSHNAKILVVCETGNHRSALIVAAYLTAMFNMPLQDTLLYLSTKRFSADLDDVWKRHIITWSEILQARRDVRGSPAIINTSGGANKRTLDETSYDDGMPENDNIRDTAMDTSDMPEDRRFVPFTDTEDMML</sequence>
<proteinExistence type="predicted"/>
<dbReference type="GO" id="GO:0062026">
    <property type="term" value="P:negative regulation of SCF-dependent proteasomal ubiquitin-dependent catabolic process"/>
    <property type="evidence" value="ECO:0007669"/>
    <property type="project" value="TreeGrafter"/>
</dbReference>
<dbReference type="AlphaFoldDB" id="A0A8K0X7S0"/>
<comment type="caution">
    <text evidence="3">The sequence shown here is derived from an EMBL/GenBank/DDBJ whole genome shotgun (WGS) entry which is preliminary data.</text>
</comment>
<reference evidence="3" key="1">
    <citation type="journal article" date="2021" name="Nat. Commun.">
        <title>Genetic determinants of endophytism in the Arabidopsis root mycobiome.</title>
        <authorList>
            <person name="Mesny F."/>
            <person name="Miyauchi S."/>
            <person name="Thiergart T."/>
            <person name="Pickel B."/>
            <person name="Atanasova L."/>
            <person name="Karlsson M."/>
            <person name="Huettel B."/>
            <person name="Barry K.W."/>
            <person name="Haridas S."/>
            <person name="Chen C."/>
            <person name="Bauer D."/>
            <person name="Andreopoulos W."/>
            <person name="Pangilinan J."/>
            <person name="LaButti K."/>
            <person name="Riley R."/>
            <person name="Lipzen A."/>
            <person name="Clum A."/>
            <person name="Drula E."/>
            <person name="Henrissat B."/>
            <person name="Kohler A."/>
            <person name="Grigoriev I.V."/>
            <person name="Martin F.M."/>
            <person name="Hacquard S."/>
        </authorList>
    </citation>
    <scope>NUCLEOTIDE SEQUENCE</scope>
    <source>
        <strain evidence="3">MPI-CAGE-AT-0016</strain>
    </source>
</reference>
<keyword evidence="4" id="KW-1185">Reference proteome</keyword>
<feature type="domain" description="Tyrosine-protein phosphatase" evidence="2">
    <location>
        <begin position="80"/>
        <end position="247"/>
    </location>
</feature>
<dbReference type="Proteomes" id="UP000813385">
    <property type="component" value="Unassembled WGS sequence"/>
</dbReference>
<dbReference type="InterPro" id="IPR020422">
    <property type="entry name" value="TYR_PHOSPHATASE_DUAL_dom"/>
</dbReference>
<dbReference type="GO" id="GO:0070372">
    <property type="term" value="P:regulation of ERK1 and ERK2 cascade"/>
    <property type="evidence" value="ECO:0007669"/>
    <property type="project" value="TreeGrafter"/>
</dbReference>
<dbReference type="OrthoDB" id="10252009at2759"/>
<dbReference type="EMBL" id="JAGPXD010000001">
    <property type="protein sequence ID" value="KAH7375107.1"/>
    <property type="molecule type" value="Genomic_DNA"/>
</dbReference>
<evidence type="ECO:0000256" key="1">
    <source>
        <dbReference type="SAM" id="MobiDB-lite"/>
    </source>
</evidence>
<organism evidence="3 4">
    <name type="scientific">Plectosphaerella cucumerina</name>
    <dbReference type="NCBI Taxonomy" id="40658"/>
    <lineage>
        <taxon>Eukaryota</taxon>
        <taxon>Fungi</taxon>
        <taxon>Dikarya</taxon>
        <taxon>Ascomycota</taxon>
        <taxon>Pezizomycotina</taxon>
        <taxon>Sordariomycetes</taxon>
        <taxon>Hypocreomycetidae</taxon>
        <taxon>Glomerellales</taxon>
        <taxon>Plectosphaerellaceae</taxon>
        <taxon>Plectosphaerella</taxon>
    </lineage>
</organism>
<name>A0A8K0X7S0_9PEZI</name>
<dbReference type="Gene3D" id="3.90.190.10">
    <property type="entry name" value="Protein tyrosine phosphatase superfamily"/>
    <property type="match status" value="1"/>
</dbReference>
<protein>
    <recommendedName>
        <fullName evidence="2">Tyrosine-protein phosphatase domain-containing protein</fullName>
    </recommendedName>
</protein>
<dbReference type="GO" id="GO:0005654">
    <property type="term" value="C:nucleoplasm"/>
    <property type="evidence" value="ECO:0007669"/>
    <property type="project" value="TreeGrafter"/>
</dbReference>
<accession>A0A8K0X7S0</accession>
<evidence type="ECO:0000259" key="2">
    <source>
        <dbReference type="SMART" id="SM00195"/>
    </source>
</evidence>
<evidence type="ECO:0000313" key="3">
    <source>
        <dbReference type="EMBL" id="KAH7375107.1"/>
    </source>
</evidence>
<feature type="region of interest" description="Disordered" evidence="1">
    <location>
        <begin position="1"/>
        <end position="24"/>
    </location>
</feature>
<dbReference type="GO" id="GO:1990444">
    <property type="term" value="F:F-box domain binding"/>
    <property type="evidence" value="ECO:0007669"/>
    <property type="project" value="TreeGrafter"/>
</dbReference>
<evidence type="ECO:0000313" key="4">
    <source>
        <dbReference type="Proteomes" id="UP000813385"/>
    </source>
</evidence>
<dbReference type="SMART" id="SM00195">
    <property type="entry name" value="DSPc"/>
    <property type="match status" value="1"/>
</dbReference>
<dbReference type="SUPFAM" id="SSF52799">
    <property type="entry name" value="(Phosphotyrosine protein) phosphatases II"/>
    <property type="match status" value="1"/>
</dbReference>
<feature type="region of interest" description="Disordered" evidence="1">
    <location>
        <begin position="259"/>
        <end position="302"/>
    </location>
</feature>